<keyword evidence="1" id="KW-1133">Transmembrane helix</keyword>
<gene>
    <name evidence="2" type="ORF">COT97_05930</name>
</gene>
<sequence>MLKKLWWKFKLWTSGANDFTLDDLQPPDNIHKFNSWLNKLQKIGLYLKLINADDDSNRGQITPTWKLFASLAVGILLIFGSVILTDSLMTGEGAEHELNILAAKILLVVGTIVFTGMFVYMMNYHSFIPNWWDNRRRIKRVQQQTMTEFGQTKKKGAIVRQLHEEQINRLQERYIGDTSDLRHVQITTQRRIEQAKAFQLKINRECDAELTETGQLPRDLQLMKNGTPEKIYALEEKRQQLDTQVSRVATFFDTWRKSVSTLERRINRMELSEEYAQLTAAIADTTDEVQNVIFNSSVNLHRDVSKFMIGLQSAMSVAGIREAARLADTGNLITDCDSISQTISTFVAEMKSVETALSPSDVEFAVNDDNDNPVADLAAS</sequence>
<keyword evidence="1" id="KW-0472">Membrane</keyword>
<reference evidence="3" key="1">
    <citation type="submission" date="2017-09" db="EMBL/GenBank/DDBJ databases">
        <title>Depth-based differentiation of microbial function through sediment-hosted aquifers and enrichment of novel symbionts in the deep terrestrial subsurface.</title>
        <authorList>
            <person name="Probst A.J."/>
            <person name="Ladd B."/>
            <person name="Jarett J.K."/>
            <person name="Geller-Mcgrath D.E."/>
            <person name="Sieber C.M.K."/>
            <person name="Emerson J.B."/>
            <person name="Anantharaman K."/>
            <person name="Thomas B.C."/>
            <person name="Malmstrom R."/>
            <person name="Stieglmeier M."/>
            <person name="Klingl A."/>
            <person name="Woyke T."/>
            <person name="Ryan C.M."/>
            <person name="Banfield J.F."/>
        </authorList>
    </citation>
    <scope>NUCLEOTIDE SEQUENCE [LARGE SCALE GENOMIC DNA]</scope>
</reference>
<comment type="caution">
    <text evidence="2">The sequence shown here is derived from an EMBL/GenBank/DDBJ whole genome shotgun (WGS) entry which is preliminary data.</text>
</comment>
<proteinExistence type="predicted"/>
<feature type="transmembrane region" description="Helical" evidence="1">
    <location>
        <begin position="67"/>
        <end position="85"/>
    </location>
</feature>
<evidence type="ECO:0000256" key="1">
    <source>
        <dbReference type="SAM" id="Phobius"/>
    </source>
</evidence>
<evidence type="ECO:0000313" key="3">
    <source>
        <dbReference type="Proteomes" id="UP000229901"/>
    </source>
</evidence>
<accession>A0A2H0V3C4</accession>
<evidence type="ECO:0000313" key="2">
    <source>
        <dbReference type="EMBL" id="PIR93597.1"/>
    </source>
</evidence>
<name>A0A2H0V3C4_9BACT</name>
<protein>
    <submittedName>
        <fullName evidence="2">Uncharacterized protein</fullName>
    </submittedName>
</protein>
<keyword evidence="1" id="KW-0812">Transmembrane</keyword>
<dbReference type="EMBL" id="PFAP01000052">
    <property type="protein sequence ID" value="PIR93597.1"/>
    <property type="molecule type" value="Genomic_DNA"/>
</dbReference>
<feature type="transmembrane region" description="Helical" evidence="1">
    <location>
        <begin position="105"/>
        <end position="127"/>
    </location>
</feature>
<organism evidence="2 3">
    <name type="scientific">Candidatus Falkowbacteria bacterium CG10_big_fil_rev_8_21_14_0_10_39_11</name>
    <dbReference type="NCBI Taxonomy" id="1974565"/>
    <lineage>
        <taxon>Bacteria</taxon>
        <taxon>Candidatus Falkowiibacteriota</taxon>
    </lineage>
</organism>
<dbReference type="Proteomes" id="UP000229901">
    <property type="component" value="Unassembled WGS sequence"/>
</dbReference>
<dbReference type="AlphaFoldDB" id="A0A2H0V3C4"/>